<organism evidence="1 2">
    <name type="scientific">Caligus rogercresseyi</name>
    <name type="common">Sea louse</name>
    <dbReference type="NCBI Taxonomy" id="217165"/>
    <lineage>
        <taxon>Eukaryota</taxon>
        <taxon>Metazoa</taxon>
        <taxon>Ecdysozoa</taxon>
        <taxon>Arthropoda</taxon>
        <taxon>Crustacea</taxon>
        <taxon>Multicrustacea</taxon>
        <taxon>Hexanauplia</taxon>
        <taxon>Copepoda</taxon>
        <taxon>Siphonostomatoida</taxon>
        <taxon>Caligidae</taxon>
        <taxon>Caligus</taxon>
    </lineage>
</organism>
<evidence type="ECO:0000313" key="2">
    <source>
        <dbReference type="Proteomes" id="UP000595437"/>
    </source>
</evidence>
<gene>
    <name evidence="1" type="ORF">FKW44_008503</name>
</gene>
<accession>A0A7T8QUB3</accession>
<dbReference type="Proteomes" id="UP000595437">
    <property type="component" value="Chromosome 5"/>
</dbReference>
<name>A0A7T8QUB3_CALRO</name>
<reference evidence="2" key="1">
    <citation type="submission" date="2021-01" db="EMBL/GenBank/DDBJ databases">
        <title>Caligus Genome Assembly.</title>
        <authorList>
            <person name="Gallardo-Escarate C."/>
        </authorList>
    </citation>
    <scope>NUCLEOTIDE SEQUENCE [LARGE SCALE GENOMIC DNA]</scope>
</reference>
<proteinExistence type="predicted"/>
<evidence type="ECO:0000313" key="1">
    <source>
        <dbReference type="EMBL" id="QQP55355.1"/>
    </source>
</evidence>
<protein>
    <submittedName>
        <fullName evidence="1">Uncharacterized protein</fullName>
    </submittedName>
</protein>
<dbReference type="AlphaFoldDB" id="A0A7T8QUB3"/>
<dbReference type="EMBL" id="CP045894">
    <property type="protein sequence ID" value="QQP55355.1"/>
    <property type="molecule type" value="Genomic_DNA"/>
</dbReference>
<keyword evidence="2" id="KW-1185">Reference proteome</keyword>
<feature type="non-terminal residue" evidence="1">
    <location>
        <position position="58"/>
    </location>
</feature>
<sequence length="58" mass="6808">MKKQGKFRCHRVRFNEDTILTCCGRPNEGSPMETFFQNDFEGLPNIDYTRSMALTFPM</sequence>